<organism evidence="1 2">
    <name type="scientific">Novosphingobium resinovorum</name>
    <dbReference type="NCBI Taxonomy" id="158500"/>
    <lineage>
        <taxon>Bacteria</taxon>
        <taxon>Pseudomonadati</taxon>
        <taxon>Pseudomonadota</taxon>
        <taxon>Alphaproteobacteria</taxon>
        <taxon>Sphingomonadales</taxon>
        <taxon>Sphingomonadaceae</taxon>
        <taxon>Novosphingobium</taxon>
    </lineage>
</organism>
<dbReference type="Proteomes" id="UP000094626">
    <property type="component" value="Chromosome"/>
</dbReference>
<protein>
    <recommendedName>
        <fullName evidence="3">XRE family transcriptional regulator</fullName>
    </recommendedName>
</protein>
<evidence type="ECO:0000313" key="2">
    <source>
        <dbReference type="Proteomes" id="UP000094626"/>
    </source>
</evidence>
<dbReference type="Gene3D" id="1.10.260.40">
    <property type="entry name" value="lambda repressor-like DNA-binding domains"/>
    <property type="match status" value="1"/>
</dbReference>
<gene>
    <name evidence="1" type="ORF">BES08_16945</name>
</gene>
<proteinExistence type="predicted"/>
<dbReference type="InterPro" id="IPR001387">
    <property type="entry name" value="Cro/C1-type_HTH"/>
</dbReference>
<dbReference type="Pfam" id="PF13560">
    <property type="entry name" value="HTH_31"/>
    <property type="match status" value="1"/>
</dbReference>
<dbReference type="AlphaFoldDB" id="A0A1D8A838"/>
<reference evidence="2" key="1">
    <citation type="journal article" date="2017" name="J. Biotechnol.">
        <title>Complete genome sequence of Novosphingobium resinovorum SA1, a versatile xenobiotic-degrading bacterium capable of utilizing sulfanilic acid.</title>
        <authorList>
            <person name="Hegedus B."/>
            <person name="Kos P.B."/>
            <person name="Balint B."/>
            <person name="Maroti G."/>
            <person name="Gan H.M."/>
            <person name="Perei K."/>
            <person name="Rakhely G."/>
        </authorList>
    </citation>
    <scope>NUCLEOTIDE SEQUENCE [LARGE SCALE GENOMIC DNA]</scope>
    <source>
        <strain evidence="2">SA1</strain>
    </source>
</reference>
<keyword evidence="2" id="KW-1185">Reference proteome</keyword>
<dbReference type="GO" id="GO:0003677">
    <property type="term" value="F:DNA binding"/>
    <property type="evidence" value="ECO:0007669"/>
    <property type="project" value="InterPro"/>
</dbReference>
<name>A0A1D8A838_9SPHN</name>
<dbReference type="SUPFAM" id="SSF47413">
    <property type="entry name" value="lambda repressor-like DNA-binding domains"/>
    <property type="match status" value="1"/>
</dbReference>
<sequence>MLVNKETTIAIPADPNDPEDFDVSVAGLERAHIGRRFRILRHRLGLDQAQFSAAYGIPLANLRQYELARHMPPPAVRAYLTVIEAEPEMVRKVMAQAAGVPA</sequence>
<dbReference type="InterPro" id="IPR010982">
    <property type="entry name" value="Lambda_DNA-bd_dom_sf"/>
</dbReference>
<dbReference type="OrthoDB" id="461984at2"/>
<dbReference type="EMBL" id="CP017075">
    <property type="protein sequence ID" value="AOR78254.1"/>
    <property type="molecule type" value="Genomic_DNA"/>
</dbReference>
<evidence type="ECO:0000313" key="1">
    <source>
        <dbReference type="EMBL" id="AOR78254.1"/>
    </source>
</evidence>
<dbReference type="CDD" id="cd00093">
    <property type="entry name" value="HTH_XRE"/>
    <property type="match status" value="1"/>
</dbReference>
<accession>A0A1D8A838</accession>
<evidence type="ECO:0008006" key="3">
    <source>
        <dbReference type="Google" id="ProtNLM"/>
    </source>
</evidence>
<dbReference type="KEGG" id="nre:BES08_16945"/>